<evidence type="ECO:0000313" key="8">
    <source>
        <dbReference type="EMBL" id="OUP67805.1"/>
    </source>
</evidence>
<dbReference type="Proteomes" id="UP000196386">
    <property type="component" value="Unassembled WGS sequence"/>
</dbReference>
<evidence type="ECO:0000256" key="5">
    <source>
        <dbReference type="ARBA" id="ARBA00023136"/>
    </source>
</evidence>
<feature type="transmembrane region" description="Helical" evidence="6">
    <location>
        <begin position="107"/>
        <end position="125"/>
    </location>
</feature>
<reference evidence="7 9" key="1">
    <citation type="submission" date="2015-09" db="EMBL/GenBank/DDBJ databases">
        <authorList>
            <consortium name="Pathogen Informatics"/>
        </authorList>
    </citation>
    <scope>NUCLEOTIDE SEQUENCE [LARGE SCALE GENOMIC DNA]</scope>
    <source>
        <strain evidence="7 9">2789STDY5834939</strain>
    </source>
</reference>
<dbReference type="AlphaFoldDB" id="A0A174MW73"/>
<protein>
    <submittedName>
        <fullName evidence="8">Amino acid transporter</fullName>
    </submittedName>
    <submittedName>
        <fullName evidence="7">Putative fructoselysine transporter</fullName>
    </submittedName>
</protein>
<organism evidence="7 9">
    <name type="scientific">Anaerotruncus colihominis</name>
    <dbReference type="NCBI Taxonomy" id="169435"/>
    <lineage>
        <taxon>Bacteria</taxon>
        <taxon>Bacillati</taxon>
        <taxon>Bacillota</taxon>
        <taxon>Clostridia</taxon>
        <taxon>Eubacteriales</taxon>
        <taxon>Oscillospiraceae</taxon>
        <taxon>Anaerotruncus</taxon>
    </lineage>
</organism>
<feature type="transmembrane region" description="Helical" evidence="6">
    <location>
        <begin position="21"/>
        <end position="42"/>
    </location>
</feature>
<feature type="transmembrane region" description="Helical" evidence="6">
    <location>
        <begin position="427"/>
        <end position="448"/>
    </location>
</feature>
<dbReference type="PANTHER" id="PTHR42770">
    <property type="entry name" value="AMINO ACID TRANSPORTER-RELATED"/>
    <property type="match status" value="1"/>
</dbReference>
<dbReference type="RefSeq" id="WP_055244117.1">
    <property type="nucleotide sequence ID" value="NZ_CABIWA010000006.1"/>
</dbReference>
<evidence type="ECO:0000256" key="4">
    <source>
        <dbReference type="ARBA" id="ARBA00022989"/>
    </source>
</evidence>
<feature type="transmembrane region" description="Helical" evidence="6">
    <location>
        <begin position="48"/>
        <end position="69"/>
    </location>
</feature>
<reference evidence="10" key="2">
    <citation type="submission" date="2017-04" db="EMBL/GenBank/DDBJ databases">
        <title>Function of individual gut microbiota members based on whole genome sequencing of pure cultures obtained from chicken caecum.</title>
        <authorList>
            <person name="Medvecky M."/>
            <person name="Cejkova D."/>
            <person name="Polansky O."/>
            <person name="Karasova D."/>
            <person name="Kubasova T."/>
            <person name="Cizek A."/>
            <person name="Rychlik I."/>
        </authorList>
    </citation>
    <scope>NUCLEOTIDE SEQUENCE [LARGE SCALE GENOMIC DNA]</scope>
    <source>
        <strain evidence="10">An175</strain>
    </source>
</reference>
<dbReference type="EMBL" id="CZBE01000003">
    <property type="protein sequence ID" value="CUP38947.1"/>
    <property type="molecule type" value="Genomic_DNA"/>
</dbReference>
<dbReference type="Proteomes" id="UP000095765">
    <property type="component" value="Unassembled WGS sequence"/>
</dbReference>
<feature type="transmembrane region" description="Helical" evidence="6">
    <location>
        <begin position="159"/>
        <end position="177"/>
    </location>
</feature>
<comment type="subcellular location">
    <subcellularLocation>
        <location evidence="1">Cell membrane</location>
        <topology evidence="1">Multi-pass membrane protein</topology>
    </subcellularLocation>
</comment>
<name>A0A174MW73_9FIRM</name>
<gene>
    <name evidence="8" type="ORF">B5F11_16530</name>
    <name evidence="7" type="ORF">ERS852551_00656</name>
</gene>
<dbReference type="Gene3D" id="1.20.1740.10">
    <property type="entry name" value="Amino acid/polyamine transporter I"/>
    <property type="match status" value="1"/>
</dbReference>
<feature type="transmembrane region" description="Helical" evidence="6">
    <location>
        <begin position="132"/>
        <end position="153"/>
    </location>
</feature>
<dbReference type="PIRSF" id="PIRSF006060">
    <property type="entry name" value="AA_transporter"/>
    <property type="match status" value="1"/>
</dbReference>
<keyword evidence="3 6" id="KW-0812">Transmembrane</keyword>
<dbReference type="GO" id="GO:0022857">
    <property type="term" value="F:transmembrane transporter activity"/>
    <property type="evidence" value="ECO:0007669"/>
    <property type="project" value="InterPro"/>
</dbReference>
<evidence type="ECO:0000256" key="1">
    <source>
        <dbReference type="ARBA" id="ARBA00004651"/>
    </source>
</evidence>
<keyword evidence="5 6" id="KW-0472">Membrane</keyword>
<dbReference type="InterPro" id="IPR002293">
    <property type="entry name" value="AA/rel_permease1"/>
</dbReference>
<dbReference type="Pfam" id="PF13520">
    <property type="entry name" value="AA_permease_2"/>
    <property type="match status" value="1"/>
</dbReference>
<feature type="transmembrane region" description="Helical" evidence="6">
    <location>
        <begin position="284"/>
        <end position="303"/>
    </location>
</feature>
<sequence>MAIKVVHEPEPKPGSLGKPELYALAIGQVIGAGVITLIVPAIKMTGYSAWLAYFAAIIMGFVMILPTVFVSSTVRMGGGNYSMLCGLAGPNIAGIYAFSYLTQCLSLSLFGASAAAYLGDIIPALSGHLPRVIVGAALLTFFFVVNLMGIDIMASAQKLMTWLLIAALILFAVVGIARMKLPIFDFSDPNFLINGWGITFENGQISGGFIGATLLFVYSTQGYYMTTAYGGDSKNARRDIPIVLLLAVPTLIVLYVGVAMAGVGVMTVEEYGASTTLVFAAQRIFPTVLFYAFIIGGPIMALLSTLNSSFAYNAITIGQSCDDGWLPKAFGKKNAKGSRVWILTFMYVVGMIPIVFGLSITVITNMVQLIGACFAFLNFVAYIKMPKLYPNAWKKSRFHIPDGLYYLICCVSLAGFIVTLWKSCLSMSPGLAAANVAAIVVLAIIGIVRGRKGEIEVHTSIWSGDAAEDAAAAAIGQK</sequence>
<evidence type="ECO:0000256" key="6">
    <source>
        <dbReference type="SAM" id="Phobius"/>
    </source>
</evidence>
<dbReference type="GO" id="GO:0005886">
    <property type="term" value="C:plasma membrane"/>
    <property type="evidence" value="ECO:0007669"/>
    <property type="project" value="UniProtKB-SubCell"/>
</dbReference>
<proteinExistence type="predicted"/>
<feature type="transmembrane region" description="Helical" evidence="6">
    <location>
        <begin position="366"/>
        <end position="383"/>
    </location>
</feature>
<evidence type="ECO:0000256" key="2">
    <source>
        <dbReference type="ARBA" id="ARBA00022475"/>
    </source>
</evidence>
<feature type="transmembrane region" description="Helical" evidence="6">
    <location>
        <begin position="340"/>
        <end position="360"/>
    </location>
</feature>
<feature type="transmembrane region" description="Helical" evidence="6">
    <location>
        <begin position="242"/>
        <end position="264"/>
    </location>
</feature>
<evidence type="ECO:0000256" key="3">
    <source>
        <dbReference type="ARBA" id="ARBA00022692"/>
    </source>
</evidence>
<evidence type="ECO:0000313" key="9">
    <source>
        <dbReference type="Proteomes" id="UP000095765"/>
    </source>
</evidence>
<evidence type="ECO:0000313" key="10">
    <source>
        <dbReference type="Proteomes" id="UP000196386"/>
    </source>
</evidence>
<evidence type="ECO:0000313" key="7">
    <source>
        <dbReference type="EMBL" id="CUP38947.1"/>
    </source>
</evidence>
<accession>A0A174MW73</accession>
<feature type="transmembrane region" description="Helical" evidence="6">
    <location>
        <begin position="404"/>
        <end position="421"/>
    </location>
</feature>
<keyword evidence="4 6" id="KW-1133">Transmembrane helix</keyword>
<dbReference type="EMBL" id="NFKP01000026">
    <property type="protein sequence ID" value="OUP67805.1"/>
    <property type="molecule type" value="Genomic_DNA"/>
</dbReference>
<feature type="transmembrane region" description="Helical" evidence="6">
    <location>
        <begin position="81"/>
        <end position="101"/>
    </location>
</feature>
<dbReference type="InterPro" id="IPR050367">
    <property type="entry name" value="APC_superfamily"/>
</dbReference>
<dbReference type="PANTHER" id="PTHR42770:SF7">
    <property type="entry name" value="MEMBRANE PROTEIN"/>
    <property type="match status" value="1"/>
</dbReference>
<reference evidence="8" key="3">
    <citation type="journal article" date="2018" name="BMC Genomics">
        <title>Whole genome sequencing and function prediction of 133 gut anaerobes isolated from chicken caecum in pure cultures.</title>
        <authorList>
            <person name="Medvecky M."/>
            <person name="Cejkova D."/>
            <person name="Polansky O."/>
            <person name="Karasova D."/>
            <person name="Kubasova T."/>
            <person name="Cizek A."/>
            <person name="Rychlik I."/>
        </authorList>
    </citation>
    <scope>NUCLEOTIDE SEQUENCE</scope>
    <source>
        <strain evidence="8">An175</strain>
    </source>
</reference>
<keyword evidence="2" id="KW-1003">Cell membrane</keyword>
<dbReference type="OrthoDB" id="3181223at2"/>